<name>A0AAV2EUY2_9ROSI</name>
<organism evidence="2 3">
    <name type="scientific">Linum trigynum</name>
    <dbReference type="NCBI Taxonomy" id="586398"/>
    <lineage>
        <taxon>Eukaryota</taxon>
        <taxon>Viridiplantae</taxon>
        <taxon>Streptophyta</taxon>
        <taxon>Embryophyta</taxon>
        <taxon>Tracheophyta</taxon>
        <taxon>Spermatophyta</taxon>
        <taxon>Magnoliopsida</taxon>
        <taxon>eudicotyledons</taxon>
        <taxon>Gunneridae</taxon>
        <taxon>Pentapetalae</taxon>
        <taxon>rosids</taxon>
        <taxon>fabids</taxon>
        <taxon>Malpighiales</taxon>
        <taxon>Linaceae</taxon>
        <taxon>Linum</taxon>
    </lineage>
</organism>
<dbReference type="EMBL" id="OZ034818">
    <property type="protein sequence ID" value="CAL1389557.1"/>
    <property type="molecule type" value="Genomic_DNA"/>
</dbReference>
<evidence type="ECO:0000313" key="2">
    <source>
        <dbReference type="EMBL" id="CAL1389557.1"/>
    </source>
</evidence>
<evidence type="ECO:0000259" key="1">
    <source>
        <dbReference type="Pfam" id="PF03732"/>
    </source>
</evidence>
<dbReference type="Pfam" id="PF03732">
    <property type="entry name" value="Retrotrans_gag"/>
    <property type="match status" value="1"/>
</dbReference>
<protein>
    <recommendedName>
        <fullName evidence="1">Retrotransposon gag domain-containing protein</fullName>
    </recommendedName>
</protein>
<evidence type="ECO:0000313" key="3">
    <source>
        <dbReference type="Proteomes" id="UP001497516"/>
    </source>
</evidence>
<accession>A0AAV2EUY2</accession>
<dbReference type="InterPro" id="IPR005162">
    <property type="entry name" value="Retrotrans_gag_dom"/>
</dbReference>
<dbReference type="AlphaFoldDB" id="A0AAV2EUY2"/>
<proteinExistence type="predicted"/>
<dbReference type="PANTHER" id="PTHR33223:SF11">
    <property type="entry name" value="ELEMENT PROTEIN, PUTATIVE-RELATED"/>
    <property type="match status" value="1"/>
</dbReference>
<sequence>MEADIFLAKYFPPSKTTKLHNEIVVYHQEDHETLYDTWERYKKTLRKCPHHGVPLWLQMQTFYNGLNPETRQSIDAVAGGTIQNKTPPQVENLVEDMVMNNYQWYSPQNPCQPAPT</sequence>
<gene>
    <name evidence="2" type="ORF">LTRI10_LOCUS30408</name>
</gene>
<keyword evidence="3" id="KW-1185">Reference proteome</keyword>
<dbReference type="PANTHER" id="PTHR33223">
    <property type="entry name" value="CCHC-TYPE DOMAIN-CONTAINING PROTEIN"/>
    <property type="match status" value="1"/>
</dbReference>
<dbReference type="Proteomes" id="UP001497516">
    <property type="component" value="Chromosome 5"/>
</dbReference>
<reference evidence="2 3" key="1">
    <citation type="submission" date="2024-04" db="EMBL/GenBank/DDBJ databases">
        <authorList>
            <person name="Fracassetti M."/>
        </authorList>
    </citation>
    <scope>NUCLEOTIDE SEQUENCE [LARGE SCALE GENOMIC DNA]</scope>
</reference>
<feature type="domain" description="Retrotransposon gag" evidence="1">
    <location>
        <begin position="5"/>
        <end position="68"/>
    </location>
</feature>